<evidence type="ECO:0000313" key="1">
    <source>
        <dbReference type="EMBL" id="QHS99356.1"/>
    </source>
</evidence>
<name>A0A6C0C4R6_9ZZZZ</name>
<protein>
    <submittedName>
        <fullName evidence="1">Uncharacterized protein</fullName>
    </submittedName>
</protein>
<accession>A0A6C0C4R6</accession>
<organism evidence="1">
    <name type="scientific">viral metagenome</name>
    <dbReference type="NCBI Taxonomy" id="1070528"/>
    <lineage>
        <taxon>unclassified sequences</taxon>
        <taxon>metagenomes</taxon>
        <taxon>organismal metagenomes</taxon>
    </lineage>
</organism>
<sequence>MRYYTDKGLPTNWSYVLNEKIINTINDKWILTQEGLYKCVKNQLHKFKLRLSENNPHHLSAIKSSNMEWVKYDYAYNVPIQHKIINIKTFIYKLHPKSLTTFIVEELNDNIHDYYFESSEEIDNHSLNEDINSFLSYLSNI</sequence>
<dbReference type="EMBL" id="MN739340">
    <property type="protein sequence ID" value="QHS99356.1"/>
    <property type="molecule type" value="Genomic_DNA"/>
</dbReference>
<dbReference type="AlphaFoldDB" id="A0A6C0C4R6"/>
<reference evidence="1" key="1">
    <citation type="journal article" date="2020" name="Nature">
        <title>Giant virus diversity and host interactions through global metagenomics.</title>
        <authorList>
            <person name="Schulz F."/>
            <person name="Roux S."/>
            <person name="Paez-Espino D."/>
            <person name="Jungbluth S."/>
            <person name="Walsh D.A."/>
            <person name="Denef V.J."/>
            <person name="McMahon K.D."/>
            <person name="Konstantinidis K.T."/>
            <person name="Eloe-Fadrosh E.A."/>
            <person name="Kyrpides N.C."/>
            <person name="Woyke T."/>
        </authorList>
    </citation>
    <scope>NUCLEOTIDE SEQUENCE</scope>
    <source>
        <strain evidence="1">GVMAG-M-3300020185-33</strain>
    </source>
</reference>
<proteinExistence type="predicted"/>